<sequence>MQTPPDMTHLPEGILSASSVRSQPLSSRDRQQTREYLGVPFSGVQKQILLRVEHALLPFLQQPEETGGYCFAFRDLHEFDDSWSGVVVHNFMVMIYAVLGKKPRWLDVVGSVLEGQTCSHFLGFLNMFMREINIV</sequence>
<accession>A0ABD0JGJ8</accession>
<dbReference type="EMBL" id="JACVVK020000453">
    <property type="protein sequence ID" value="KAK7473924.1"/>
    <property type="molecule type" value="Genomic_DNA"/>
</dbReference>
<reference evidence="1 2" key="1">
    <citation type="journal article" date="2023" name="Sci. Data">
        <title>Genome assembly of the Korean intertidal mud-creeper Batillaria attramentaria.</title>
        <authorList>
            <person name="Patra A.K."/>
            <person name="Ho P.T."/>
            <person name="Jun S."/>
            <person name="Lee S.J."/>
            <person name="Kim Y."/>
            <person name="Won Y.J."/>
        </authorList>
    </citation>
    <scope>NUCLEOTIDE SEQUENCE [LARGE SCALE GENOMIC DNA]</scope>
    <source>
        <strain evidence="1">Wonlab-2016</strain>
    </source>
</reference>
<dbReference type="AlphaFoldDB" id="A0ABD0JGJ8"/>
<protein>
    <submittedName>
        <fullName evidence="1">Uncharacterized protein</fullName>
    </submittedName>
</protein>
<gene>
    <name evidence="1" type="ORF">BaRGS_00034829</name>
</gene>
<dbReference type="Proteomes" id="UP001519460">
    <property type="component" value="Unassembled WGS sequence"/>
</dbReference>
<evidence type="ECO:0000313" key="1">
    <source>
        <dbReference type="EMBL" id="KAK7473924.1"/>
    </source>
</evidence>
<keyword evidence="2" id="KW-1185">Reference proteome</keyword>
<proteinExistence type="predicted"/>
<evidence type="ECO:0000313" key="2">
    <source>
        <dbReference type="Proteomes" id="UP001519460"/>
    </source>
</evidence>
<comment type="caution">
    <text evidence="1">The sequence shown here is derived from an EMBL/GenBank/DDBJ whole genome shotgun (WGS) entry which is preliminary data.</text>
</comment>
<organism evidence="1 2">
    <name type="scientific">Batillaria attramentaria</name>
    <dbReference type="NCBI Taxonomy" id="370345"/>
    <lineage>
        <taxon>Eukaryota</taxon>
        <taxon>Metazoa</taxon>
        <taxon>Spiralia</taxon>
        <taxon>Lophotrochozoa</taxon>
        <taxon>Mollusca</taxon>
        <taxon>Gastropoda</taxon>
        <taxon>Caenogastropoda</taxon>
        <taxon>Sorbeoconcha</taxon>
        <taxon>Cerithioidea</taxon>
        <taxon>Batillariidae</taxon>
        <taxon>Batillaria</taxon>
    </lineage>
</organism>
<name>A0ABD0JGJ8_9CAEN</name>